<dbReference type="AlphaFoldDB" id="A0A432W3E6"/>
<evidence type="ECO:0000313" key="2">
    <source>
        <dbReference type="EMBL" id="RUO23857.1"/>
    </source>
</evidence>
<feature type="transmembrane region" description="Helical" evidence="1">
    <location>
        <begin position="42"/>
        <end position="68"/>
    </location>
</feature>
<protein>
    <submittedName>
        <fullName evidence="2">Uncharacterized protein</fullName>
    </submittedName>
</protein>
<dbReference type="EMBL" id="PIPL01000003">
    <property type="protein sequence ID" value="RUO23857.1"/>
    <property type="molecule type" value="Genomic_DNA"/>
</dbReference>
<organism evidence="2 3">
    <name type="scientific">Aliidiomarina minuta</name>
    <dbReference type="NCBI Taxonomy" id="880057"/>
    <lineage>
        <taxon>Bacteria</taxon>
        <taxon>Pseudomonadati</taxon>
        <taxon>Pseudomonadota</taxon>
        <taxon>Gammaproteobacteria</taxon>
        <taxon>Alteromonadales</taxon>
        <taxon>Idiomarinaceae</taxon>
        <taxon>Aliidiomarina</taxon>
    </lineage>
</organism>
<accession>A0A432W3E6</accession>
<dbReference type="RefSeq" id="WP_126804277.1">
    <property type="nucleotide sequence ID" value="NZ_PIPL01000003.1"/>
</dbReference>
<reference evidence="2 3" key="1">
    <citation type="journal article" date="2011" name="Front. Microbiol.">
        <title>Genomic signatures of strain selection and enhancement in Bacillus atrophaeus var. globigii, a historical biowarfare simulant.</title>
        <authorList>
            <person name="Gibbons H.S."/>
            <person name="Broomall S.M."/>
            <person name="McNew L.A."/>
            <person name="Daligault H."/>
            <person name="Chapman C."/>
            <person name="Bruce D."/>
            <person name="Karavis M."/>
            <person name="Krepps M."/>
            <person name="McGregor P.A."/>
            <person name="Hong C."/>
            <person name="Park K.H."/>
            <person name="Akmal A."/>
            <person name="Feldman A."/>
            <person name="Lin J.S."/>
            <person name="Chang W.E."/>
            <person name="Higgs B.W."/>
            <person name="Demirev P."/>
            <person name="Lindquist J."/>
            <person name="Liem A."/>
            <person name="Fochler E."/>
            <person name="Read T.D."/>
            <person name="Tapia R."/>
            <person name="Johnson S."/>
            <person name="Bishop-Lilly K.A."/>
            <person name="Detter C."/>
            <person name="Han C."/>
            <person name="Sozhamannan S."/>
            <person name="Rosenzweig C.N."/>
            <person name="Skowronski E.W."/>
        </authorList>
    </citation>
    <scope>NUCLEOTIDE SEQUENCE [LARGE SCALE GENOMIC DNA]</scope>
    <source>
        <strain evidence="2 3">MLST1</strain>
    </source>
</reference>
<keyword evidence="1" id="KW-0472">Membrane</keyword>
<keyword evidence="1" id="KW-1133">Transmembrane helix</keyword>
<evidence type="ECO:0000256" key="1">
    <source>
        <dbReference type="SAM" id="Phobius"/>
    </source>
</evidence>
<sequence length="102" mass="11289">MGQYSSVRDNAWVKGFVYAAAAVALVVLLVFLAVRLLPMQQVAMFCALLLLHLGTALILVPAAIARLLRKRGFDSTQRMGYQVLGVVLILMGWLQAWTLLWS</sequence>
<comment type="caution">
    <text evidence="2">The sequence shown here is derived from an EMBL/GenBank/DDBJ whole genome shotgun (WGS) entry which is preliminary data.</text>
</comment>
<keyword evidence="1" id="KW-0812">Transmembrane</keyword>
<evidence type="ECO:0000313" key="3">
    <source>
        <dbReference type="Proteomes" id="UP000288293"/>
    </source>
</evidence>
<keyword evidence="3" id="KW-1185">Reference proteome</keyword>
<dbReference type="Proteomes" id="UP000288293">
    <property type="component" value="Unassembled WGS sequence"/>
</dbReference>
<feature type="transmembrane region" description="Helical" evidence="1">
    <location>
        <begin position="80"/>
        <end position="100"/>
    </location>
</feature>
<proteinExistence type="predicted"/>
<gene>
    <name evidence="2" type="ORF">CWE09_11940</name>
</gene>
<name>A0A432W3E6_9GAMM</name>
<feature type="transmembrane region" description="Helical" evidence="1">
    <location>
        <begin position="12"/>
        <end position="36"/>
    </location>
</feature>